<dbReference type="Proteomes" id="UP001515500">
    <property type="component" value="Chromosome 3"/>
</dbReference>
<evidence type="ECO:0000313" key="4">
    <source>
        <dbReference type="RefSeq" id="XP_039120657.1"/>
    </source>
</evidence>
<dbReference type="PANTHER" id="PTHR33349:SF41">
    <property type="entry name" value="EMB|CAB62594.1"/>
    <property type="match status" value="1"/>
</dbReference>
<dbReference type="GO" id="GO:0005516">
    <property type="term" value="F:calmodulin binding"/>
    <property type="evidence" value="ECO:0007669"/>
    <property type="project" value="InterPro"/>
</dbReference>
<name>A0AB40B0R2_DIOCR</name>
<evidence type="ECO:0000313" key="3">
    <source>
        <dbReference type="Proteomes" id="UP001515500"/>
    </source>
</evidence>
<reference evidence="4" key="1">
    <citation type="submission" date="2025-08" db="UniProtKB">
        <authorList>
            <consortium name="RefSeq"/>
        </authorList>
    </citation>
    <scope>IDENTIFICATION</scope>
</reference>
<feature type="compositionally biased region" description="Low complexity" evidence="1">
    <location>
        <begin position="57"/>
        <end position="75"/>
    </location>
</feature>
<feature type="compositionally biased region" description="Polar residues" evidence="1">
    <location>
        <begin position="323"/>
        <end position="332"/>
    </location>
</feature>
<sequence>MATTRPSNLSERSNGNTSTPHGRRTPRSSPGPRDRKTPEKPIAGQVKSPASSRGDTTTKTIKTPSSSTSIATTKKPLVRSPMPTTLKDRALRAPSSLPKSTSFSRTILDKTSASKTLTRSSTTSRSLPSSKAIKTPVKNKVHEKVHEEVIIDDHSNETVAPNDTNEEEKHEELVESTTPVAVEDHHNALEEISVLPEPAPELRHEELASADVLETAKEEDHEQHKEEIIKEEDEKKAEDEQVDIEMKTENIETVKKSEEMPAGRRKEAAPDGNAVIEKTAGRLASRKNRVLALVGAFETVISLQEPEGGQQGNHAAKEEDESNITLHSSQSV</sequence>
<evidence type="ECO:0000259" key="2">
    <source>
        <dbReference type="Pfam" id="PF07839"/>
    </source>
</evidence>
<organism evidence="3 4">
    <name type="scientific">Dioscorea cayennensis subsp. rotundata</name>
    <name type="common">White Guinea yam</name>
    <name type="synonym">Dioscorea rotundata</name>
    <dbReference type="NCBI Taxonomy" id="55577"/>
    <lineage>
        <taxon>Eukaryota</taxon>
        <taxon>Viridiplantae</taxon>
        <taxon>Streptophyta</taxon>
        <taxon>Embryophyta</taxon>
        <taxon>Tracheophyta</taxon>
        <taxon>Spermatophyta</taxon>
        <taxon>Magnoliopsida</taxon>
        <taxon>Liliopsida</taxon>
        <taxon>Dioscoreales</taxon>
        <taxon>Dioscoreaceae</taxon>
        <taxon>Dioscorea</taxon>
    </lineage>
</organism>
<feature type="region of interest" description="Disordered" evidence="1">
    <location>
        <begin position="303"/>
        <end position="332"/>
    </location>
</feature>
<protein>
    <submittedName>
        <fullName evidence="4">Anti-sigma-I factor RsgI2</fullName>
    </submittedName>
</protein>
<feature type="compositionally biased region" description="Low complexity" evidence="1">
    <location>
        <begin position="111"/>
        <end position="132"/>
    </location>
</feature>
<dbReference type="GeneID" id="120257116"/>
<feature type="region of interest" description="Disordered" evidence="1">
    <location>
        <begin position="212"/>
        <end position="274"/>
    </location>
</feature>
<evidence type="ECO:0000256" key="1">
    <source>
        <dbReference type="SAM" id="MobiDB-lite"/>
    </source>
</evidence>
<gene>
    <name evidence="4" type="primary">LOC120257116</name>
</gene>
<feature type="domain" description="Calmodulin-binding" evidence="2">
    <location>
        <begin position="210"/>
        <end position="302"/>
    </location>
</feature>
<feature type="compositionally biased region" description="Polar residues" evidence="1">
    <location>
        <begin position="1"/>
        <end position="16"/>
    </location>
</feature>
<feature type="compositionally biased region" description="Basic and acidic residues" evidence="1">
    <location>
        <begin position="214"/>
        <end position="269"/>
    </location>
</feature>
<dbReference type="InterPro" id="IPR012417">
    <property type="entry name" value="CaM-bd_dom_pln"/>
</dbReference>
<feature type="region of interest" description="Disordered" evidence="1">
    <location>
        <begin position="1"/>
        <end position="177"/>
    </location>
</feature>
<dbReference type="RefSeq" id="XP_039120657.1">
    <property type="nucleotide sequence ID" value="XM_039264723.1"/>
</dbReference>
<keyword evidence="3" id="KW-1185">Reference proteome</keyword>
<feature type="compositionally biased region" description="Basic and acidic residues" evidence="1">
    <location>
        <begin position="140"/>
        <end position="156"/>
    </location>
</feature>
<proteinExistence type="predicted"/>
<dbReference type="AlphaFoldDB" id="A0AB40B0R2"/>
<dbReference type="PANTHER" id="PTHR33349">
    <property type="entry name" value="EMB|CAB62594.1"/>
    <property type="match status" value="1"/>
</dbReference>
<dbReference type="Pfam" id="PF07839">
    <property type="entry name" value="CaM_binding"/>
    <property type="match status" value="1"/>
</dbReference>
<accession>A0AB40B0R2</accession>